<reference evidence="2" key="1">
    <citation type="journal article" date="2019" name="Int. J. Syst. Evol. Microbiol.">
        <title>The Global Catalogue of Microorganisms (GCM) 10K type strain sequencing project: providing services to taxonomists for standard genome sequencing and annotation.</title>
        <authorList>
            <consortium name="The Broad Institute Genomics Platform"/>
            <consortium name="The Broad Institute Genome Sequencing Center for Infectious Disease"/>
            <person name="Wu L."/>
            <person name="Ma J."/>
        </authorList>
    </citation>
    <scope>NUCLEOTIDE SEQUENCE [LARGE SCALE GENOMIC DNA]</scope>
    <source>
        <strain evidence="2">JCM 17705</strain>
    </source>
</reference>
<dbReference type="Gene3D" id="3.40.50.2000">
    <property type="entry name" value="Glycogen Phosphorylase B"/>
    <property type="match status" value="2"/>
</dbReference>
<comment type="caution">
    <text evidence="1">The sequence shown here is derived from an EMBL/GenBank/DDBJ whole genome shotgun (WGS) entry which is preliminary data.</text>
</comment>
<dbReference type="SUPFAM" id="SSF53756">
    <property type="entry name" value="UDP-Glycosyltransferase/glycogen phosphorylase"/>
    <property type="match status" value="1"/>
</dbReference>
<dbReference type="Proteomes" id="UP001500582">
    <property type="component" value="Unassembled WGS sequence"/>
</dbReference>
<evidence type="ECO:0000313" key="1">
    <source>
        <dbReference type="EMBL" id="GAA4331939.1"/>
    </source>
</evidence>
<accession>A0ABP8GZP1</accession>
<name>A0ABP8GZP1_9SPHI</name>
<gene>
    <name evidence="1" type="ORF">GCM10023149_37990</name>
</gene>
<organism evidence="1 2">
    <name type="scientific">Mucilaginibacter gynuensis</name>
    <dbReference type="NCBI Taxonomy" id="1302236"/>
    <lineage>
        <taxon>Bacteria</taxon>
        <taxon>Pseudomonadati</taxon>
        <taxon>Bacteroidota</taxon>
        <taxon>Sphingobacteriia</taxon>
        <taxon>Sphingobacteriales</taxon>
        <taxon>Sphingobacteriaceae</taxon>
        <taxon>Mucilaginibacter</taxon>
    </lineage>
</organism>
<proteinExistence type="predicted"/>
<keyword evidence="2" id="KW-1185">Reference proteome</keyword>
<dbReference type="RefSeq" id="WP_345212748.1">
    <property type="nucleotide sequence ID" value="NZ_BAABFT010000011.1"/>
</dbReference>
<evidence type="ECO:0000313" key="2">
    <source>
        <dbReference type="Proteomes" id="UP001500582"/>
    </source>
</evidence>
<protein>
    <recommendedName>
        <fullName evidence="3">UDP:flavonoid glycosyltransferase YjiC (YdhE family)</fullName>
    </recommendedName>
</protein>
<evidence type="ECO:0008006" key="3">
    <source>
        <dbReference type="Google" id="ProtNLM"/>
    </source>
</evidence>
<sequence length="419" mass="46596">MSTPITPTVTNHAFENKQQSINPVKVLFIPNPMPSHIIPLIALAKKLNKDNFDTAFLLPKAFHAYVRAFKFNVLDIDKKAEDRTTPEMIAFSKFKPNVVVDDLSYTTAFSTRFGQIPRISVVRRGVIPHEINTPGYKHSSKAIQFLESIEKLNLPSLGMWTPKSIADLFIGDVNIIPSSASIEELPEQLKQDTSYVYSGALTLADDALMGNLTLLGAQYEDNRAKVEAFVNTHADRPIVYFTHGLTEPTEITNKAQFIIKSLLNKGVAVITNFEDNSGISEEQRKLIFAAPVLPMQFICSHVNLMIHHCGSGTYNYQVLHEVPAIILGSRCYDRDDVAKQLNKKNAAVFISADLSDDLWYAKFEKAAESLLNPGSEEYQAQKSALALLNSEMRQSSTDFDFGDVIVKLLSKPKSKASAI</sequence>
<dbReference type="EMBL" id="BAABFT010000011">
    <property type="protein sequence ID" value="GAA4331939.1"/>
    <property type="molecule type" value="Genomic_DNA"/>
</dbReference>